<dbReference type="AlphaFoldDB" id="A0A919ELS0"/>
<dbReference type="Proteomes" id="UP000632849">
    <property type="component" value="Unassembled WGS sequence"/>
</dbReference>
<dbReference type="EMBL" id="BNBE01000001">
    <property type="protein sequence ID" value="GHF97540.1"/>
    <property type="molecule type" value="Genomic_DNA"/>
</dbReference>
<keyword evidence="3" id="KW-1185">Reference proteome</keyword>
<evidence type="ECO:0008006" key="4">
    <source>
        <dbReference type="Google" id="ProtNLM"/>
    </source>
</evidence>
<dbReference type="PROSITE" id="PS51257">
    <property type="entry name" value="PROKAR_LIPOPROTEIN"/>
    <property type="match status" value="1"/>
</dbReference>
<evidence type="ECO:0000313" key="2">
    <source>
        <dbReference type="EMBL" id="GHF97540.1"/>
    </source>
</evidence>
<evidence type="ECO:0000256" key="1">
    <source>
        <dbReference type="SAM" id="MobiDB-lite"/>
    </source>
</evidence>
<reference evidence="2" key="2">
    <citation type="submission" date="2020-09" db="EMBL/GenBank/DDBJ databases">
        <authorList>
            <person name="Sun Q."/>
            <person name="Ohkuma M."/>
        </authorList>
    </citation>
    <scope>NUCLEOTIDE SEQUENCE</scope>
    <source>
        <strain evidence="2">JCM 4122</strain>
    </source>
</reference>
<reference evidence="2" key="1">
    <citation type="journal article" date="2014" name="Int. J. Syst. Evol. Microbiol.">
        <title>Complete genome sequence of Corynebacterium casei LMG S-19264T (=DSM 44701T), isolated from a smear-ripened cheese.</title>
        <authorList>
            <consortium name="US DOE Joint Genome Institute (JGI-PGF)"/>
            <person name="Walter F."/>
            <person name="Albersmeier A."/>
            <person name="Kalinowski J."/>
            <person name="Ruckert C."/>
        </authorList>
    </citation>
    <scope>NUCLEOTIDE SEQUENCE</scope>
    <source>
        <strain evidence="2">JCM 4122</strain>
    </source>
</reference>
<feature type="region of interest" description="Disordered" evidence="1">
    <location>
        <begin position="37"/>
        <end position="65"/>
    </location>
</feature>
<organism evidence="2 3">
    <name type="scientific">Streptomyces filamentosus</name>
    <name type="common">Streptomyces roseosporus</name>
    <dbReference type="NCBI Taxonomy" id="67294"/>
    <lineage>
        <taxon>Bacteria</taxon>
        <taxon>Bacillati</taxon>
        <taxon>Actinomycetota</taxon>
        <taxon>Actinomycetes</taxon>
        <taxon>Kitasatosporales</taxon>
        <taxon>Streptomycetaceae</taxon>
        <taxon>Streptomyces</taxon>
    </lineage>
</organism>
<comment type="caution">
    <text evidence="2">The sequence shown here is derived from an EMBL/GenBank/DDBJ whole genome shotgun (WGS) entry which is preliminary data.</text>
</comment>
<feature type="compositionally biased region" description="Low complexity" evidence="1">
    <location>
        <begin position="42"/>
        <end position="65"/>
    </location>
</feature>
<gene>
    <name evidence="2" type="ORF">GCM10017667_29930</name>
</gene>
<name>A0A919ELS0_STRFL</name>
<protein>
    <recommendedName>
        <fullName evidence="4">Lipoprotein</fullName>
    </recommendedName>
</protein>
<proteinExistence type="predicted"/>
<accession>A0A919ELS0</accession>
<sequence>MTDRFGRWGREIVRRGGVAVGGVVLLAGGAGCGAAGGGVHGGPASEAASEAASAEGGAGPAREAPPLMVLRGKDAPVAGLLRLLTGTLVVTEENCVAVRSGTGGKIVALDRGHGWTARVEDGRAVVRDDRGEVFAREGDEVGLGGGTSGRTVDHPCAGSGVVFSVDNAPVDE</sequence>
<evidence type="ECO:0000313" key="3">
    <source>
        <dbReference type="Proteomes" id="UP000632849"/>
    </source>
</evidence>